<name>A0ABY1CHD8_MYXFU</name>
<dbReference type="EMBL" id="FOIB01000004">
    <property type="protein sequence ID" value="SEU04396.1"/>
    <property type="molecule type" value="Genomic_DNA"/>
</dbReference>
<keyword evidence="3" id="KW-1185">Reference proteome</keyword>
<sequence length="431" mass="46582">MSTLAVSGFVVMTSRVLSGMRALVGCAVLSLSTAALAQDEQPTEPRPERLYFNPGSLLGSARVVALGGAYVGIAEGAAGFPSNLAALAHRGPALEKDWDLGVTLSWLDLPFTSGRARDVDNDGRADESQDRRQLLGGLLLQYKRFGIGFALRNSAVTYCATVACATDSERIRVSMTQSVLAGAVSFGQDDFILALGIYAAQATFRLSSGGEDWRYGDTGVAVDMLYRPHGRAWRLGVTVRPEVVADWRRKDGQAPVLADRTLFSAVVSPAVLSLGASWRLGEGSERYNRLSPAARRQLLVDGDALPVPEEEPRDAPAGRWLISAQVDLLSGVDNAVPLRTFASTAQEQLVGHTSEFAPRLGVEHDTVPGMIRLRAGVYAEPSPFDGRPPRPHLTGGFEVFVLRYWEDWSINASFDLASRYTNVGLSIGFWR</sequence>
<proteinExistence type="predicted"/>
<accession>A0ABY1CHD8</accession>
<evidence type="ECO:0008006" key="4">
    <source>
        <dbReference type="Google" id="ProtNLM"/>
    </source>
</evidence>
<comment type="caution">
    <text evidence="2">The sequence shown here is derived from an EMBL/GenBank/DDBJ whole genome shotgun (WGS) entry which is preliminary data.</text>
</comment>
<protein>
    <recommendedName>
        <fullName evidence="4">DUF5723 domain-containing protein</fullName>
    </recommendedName>
</protein>
<evidence type="ECO:0000256" key="1">
    <source>
        <dbReference type="SAM" id="SignalP"/>
    </source>
</evidence>
<feature type="signal peptide" evidence="1">
    <location>
        <begin position="1"/>
        <end position="37"/>
    </location>
</feature>
<dbReference type="Gene3D" id="2.40.160.60">
    <property type="entry name" value="Outer membrane protein transport protein (OMPP1/FadL/TodX)"/>
    <property type="match status" value="1"/>
</dbReference>
<gene>
    <name evidence="2" type="ORF">SAMN05443572_104544</name>
</gene>
<organism evidence="2 3">
    <name type="scientific">Myxococcus fulvus</name>
    <dbReference type="NCBI Taxonomy" id="33"/>
    <lineage>
        <taxon>Bacteria</taxon>
        <taxon>Pseudomonadati</taxon>
        <taxon>Myxococcota</taxon>
        <taxon>Myxococcia</taxon>
        <taxon>Myxococcales</taxon>
        <taxon>Cystobacterineae</taxon>
        <taxon>Myxococcaceae</taxon>
        <taxon>Myxococcus</taxon>
    </lineage>
</organism>
<feature type="chain" id="PRO_5047310848" description="DUF5723 domain-containing protein" evidence="1">
    <location>
        <begin position="38"/>
        <end position="431"/>
    </location>
</feature>
<reference evidence="2 3" key="1">
    <citation type="submission" date="2016-10" db="EMBL/GenBank/DDBJ databases">
        <authorList>
            <person name="Varghese N."/>
            <person name="Submissions S."/>
        </authorList>
    </citation>
    <scope>NUCLEOTIDE SEQUENCE [LARGE SCALE GENOMIC DNA]</scope>
    <source>
        <strain evidence="2 3">DSM 16525</strain>
    </source>
</reference>
<evidence type="ECO:0000313" key="2">
    <source>
        <dbReference type="EMBL" id="SEU04396.1"/>
    </source>
</evidence>
<dbReference type="Proteomes" id="UP000183760">
    <property type="component" value="Unassembled WGS sequence"/>
</dbReference>
<keyword evidence="1" id="KW-0732">Signal</keyword>
<evidence type="ECO:0000313" key="3">
    <source>
        <dbReference type="Proteomes" id="UP000183760"/>
    </source>
</evidence>